<feature type="transmembrane region" description="Helical" evidence="1">
    <location>
        <begin position="233"/>
        <end position="251"/>
    </location>
</feature>
<feature type="transmembrane region" description="Helical" evidence="1">
    <location>
        <begin position="87"/>
        <end position="120"/>
    </location>
</feature>
<proteinExistence type="predicted"/>
<reference evidence="2 3" key="1">
    <citation type="submission" date="2017-02" db="EMBL/GenBank/DDBJ databases">
        <authorList>
            <person name="Peterson S.W."/>
        </authorList>
    </citation>
    <scope>NUCLEOTIDE SEQUENCE [LARGE SCALE GENOMIC DNA]</scope>
    <source>
        <strain evidence="2 3">42ea</strain>
    </source>
</reference>
<feature type="transmembrane region" description="Helical" evidence="1">
    <location>
        <begin position="203"/>
        <end position="221"/>
    </location>
</feature>
<evidence type="ECO:0000256" key="1">
    <source>
        <dbReference type="SAM" id="Phobius"/>
    </source>
</evidence>
<accession>A0A1R4K150</accession>
<protein>
    <submittedName>
        <fullName evidence="2">Uncharacterized protein</fullName>
    </submittedName>
</protein>
<sequence>MVDSYSYTSIRQLYGFLLVILIGLTFYFILKKLDIYIALSFLVSLMFVRFYTFFLSMQFSNVFLVLFLSIIYLMTRKDEYYKKDYYMEFFIVVGAITNFIDLLTVPLITFGAPFILLQYWKSKNEKLSFIDLIKQVIGNAFLWGAGYGITWFLKWCIASLILRKSIISDALNQILFRTEGDDSWIISRPYMLKINLELMFNKLNILVLLIIILSFIGFFILKRKSMKAQFNFALIGICETGLMPYAWYIILANHSQIHFWFTYRLQYVSIFAVLAILSFYISEATYRKKTE</sequence>
<feature type="transmembrane region" description="Helical" evidence="1">
    <location>
        <begin position="263"/>
        <end position="281"/>
    </location>
</feature>
<keyword evidence="1" id="KW-1133">Transmembrane helix</keyword>
<evidence type="ECO:0000313" key="2">
    <source>
        <dbReference type="EMBL" id="SJN38006.1"/>
    </source>
</evidence>
<feature type="transmembrane region" description="Helical" evidence="1">
    <location>
        <begin position="58"/>
        <end position="75"/>
    </location>
</feature>
<name>A0A1R4K150_9LACT</name>
<dbReference type="AlphaFoldDB" id="A0A1R4K150"/>
<keyword evidence="1" id="KW-0812">Transmembrane</keyword>
<organism evidence="2 3">
    <name type="scientific">Marinilactibacillus psychrotolerans 42ea</name>
    <dbReference type="NCBI Taxonomy" id="1255609"/>
    <lineage>
        <taxon>Bacteria</taxon>
        <taxon>Bacillati</taxon>
        <taxon>Bacillota</taxon>
        <taxon>Bacilli</taxon>
        <taxon>Lactobacillales</taxon>
        <taxon>Carnobacteriaceae</taxon>
        <taxon>Marinilactibacillus</taxon>
    </lineage>
</organism>
<feature type="transmembrane region" description="Helical" evidence="1">
    <location>
        <begin position="12"/>
        <end position="30"/>
    </location>
</feature>
<gene>
    <name evidence="2" type="ORF">FM115_07720</name>
</gene>
<keyword evidence="1" id="KW-0472">Membrane</keyword>
<evidence type="ECO:0000313" key="3">
    <source>
        <dbReference type="Proteomes" id="UP000195611"/>
    </source>
</evidence>
<dbReference type="Proteomes" id="UP000195611">
    <property type="component" value="Unassembled WGS sequence"/>
</dbReference>
<dbReference type="EMBL" id="FUKW01000100">
    <property type="protein sequence ID" value="SJN38006.1"/>
    <property type="molecule type" value="Genomic_DNA"/>
</dbReference>
<feature type="transmembrane region" description="Helical" evidence="1">
    <location>
        <begin position="140"/>
        <end position="162"/>
    </location>
</feature>